<evidence type="ECO:0000259" key="4">
    <source>
        <dbReference type="Pfam" id="PF03486"/>
    </source>
</evidence>
<dbReference type="NCBIfam" id="TIGR00275">
    <property type="entry name" value="aminoacetone oxidase family FAD-binding enzyme"/>
    <property type="match status" value="1"/>
</dbReference>
<dbReference type="AlphaFoldDB" id="A0A1M6VX92"/>
<dbReference type="Gene3D" id="1.10.8.260">
    <property type="entry name" value="HI0933 insert domain-like"/>
    <property type="match status" value="1"/>
</dbReference>
<dbReference type="SUPFAM" id="SSF160996">
    <property type="entry name" value="HI0933 insert domain-like"/>
    <property type="match status" value="1"/>
</dbReference>
<comment type="cofactor">
    <cofactor evidence="1">
        <name>FAD</name>
        <dbReference type="ChEBI" id="CHEBI:57692"/>
    </cofactor>
</comment>
<dbReference type="PRINTS" id="PR00411">
    <property type="entry name" value="PNDRDTASEI"/>
</dbReference>
<evidence type="ECO:0000313" key="6">
    <source>
        <dbReference type="EMBL" id="SHK86054.1"/>
    </source>
</evidence>
<keyword evidence="7" id="KW-1185">Reference proteome</keyword>
<evidence type="ECO:0000256" key="3">
    <source>
        <dbReference type="ARBA" id="ARBA00022827"/>
    </source>
</evidence>
<dbReference type="PANTHER" id="PTHR42887:SF2">
    <property type="entry name" value="OS12G0638800 PROTEIN"/>
    <property type="match status" value="1"/>
</dbReference>
<evidence type="ECO:0000259" key="5">
    <source>
        <dbReference type="Pfam" id="PF22780"/>
    </source>
</evidence>
<dbReference type="EMBL" id="FQZB01000041">
    <property type="protein sequence ID" value="SHK86054.1"/>
    <property type="molecule type" value="Genomic_DNA"/>
</dbReference>
<dbReference type="Pfam" id="PF22780">
    <property type="entry name" value="HI0933_like_1st"/>
    <property type="match status" value="1"/>
</dbReference>
<dbReference type="InterPro" id="IPR036188">
    <property type="entry name" value="FAD/NAD-bd_sf"/>
</dbReference>
<dbReference type="InterPro" id="IPR023166">
    <property type="entry name" value="BaiN-like_dom_sf"/>
</dbReference>
<protein>
    <recommendedName>
        <fullName evidence="8">Flavoprotein, HI0933 family</fullName>
    </recommendedName>
</protein>
<gene>
    <name evidence="6" type="ORF">SAMN02745163_04583</name>
</gene>
<keyword evidence="2" id="KW-0285">Flavoprotein</keyword>
<proteinExistence type="predicted"/>
<dbReference type="Pfam" id="PF03486">
    <property type="entry name" value="HI0933_like"/>
    <property type="match status" value="1"/>
</dbReference>
<keyword evidence="3" id="KW-0274">FAD</keyword>
<evidence type="ECO:0000313" key="7">
    <source>
        <dbReference type="Proteomes" id="UP000184310"/>
    </source>
</evidence>
<organism evidence="6 7">
    <name type="scientific">Clostridium cavendishii DSM 21758</name>
    <dbReference type="NCBI Taxonomy" id="1121302"/>
    <lineage>
        <taxon>Bacteria</taxon>
        <taxon>Bacillati</taxon>
        <taxon>Bacillota</taxon>
        <taxon>Clostridia</taxon>
        <taxon>Eubacteriales</taxon>
        <taxon>Clostridiaceae</taxon>
        <taxon>Clostridium</taxon>
    </lineage>
</organism>
<feature type="domain" description="RsdA/BaiN/AoA(So)-like insert" evidence="5">
    <location>
        <begin position="216"/>
        <end position="378"/>
    </location>
</feature>
<dbReference type="PANTHER" id="PTHR42887">
    <property type="entry name" value="OS12G0638800 PROTEIN"/>
    <property type="match status" value="1"/>
</dbReference>
<dbReference type="InterPro" id="IPR004792">
    <property type="entry name" value="BaiN-like"/>
</dbReference>
<sequence>MTILIKVYIHFYILFFKGVNFMIYHDLLIVGGGASGLMAAIAAKDFGIDVAIVEATDRVGKKILTTGNGRCNITNSLIGFPFKNFHSDNANFYTSTLSKFSVEDTKSFFANIGLNFVELEKGKNYPQSLQASSVVDILRFSLEERNIPVYSCFKVKEVTKNKKNFILYTGDKENEALSCGKLILACGGKSAPKTGSDGSGYTLAKSFGHSMVETLPAIVQLKLEHKSLKALSGIKFDGFATVASNDKVLRKEFGEILFTDYGISGPPILQISRMASKELSKNKNVKIIVDMFPNKSEDEIKDFFEIHFGMFSYRKLSDSLIGVINKKLIPIILKEAGIFDIHKPCYELTWQEKNSLYKLFKAWEFKCINTNGFNNAQVTAGGVNTKEVNNKTLESKLIPNLYFCGEILDVDGDCGGFNLQWAWSSGYVAALSCIEK</sequence>
<dbReference type="InterPro" id="IPR055178">
    <property type="entry name" value="RsdA/BaiN/AoA(So)-like_dom"/>
</dbReference>
<dbReference type="InterPro" id="IPR057661">
    <property type="entry name" value="RsdA/BaiN/AoA(So)_Rossmann"/>
</dbReference>
<evidence type="ECO:0008006" key="8">
    <source>
        <dbReference type="Google" id="ProtNLM"/>
    </source>
</evidence>
<feature type="domain" description="RsdA/BaiN/AoA(So)-like Rossmann fold-like" evidence="4">
    <location>
        <begin position="26"/>
        <end position="430"/>
    </location>
</feature>
<accession>A0A1M6VX92</accession>
<reference evidence="6 7" key="1">
    <citation type="submission" date="2016-11" db="EMBL/GenBank/DDBJ databases">
        <authorList>
            <person name="Jaros S."/>
            <person name="Januszkiewicz K."/>
            <person name="Wedrychowicz H."/>
        </authorList>
    </citation>
    <scope>NUCLEOTIDE SEQUENCE [LARGE SCALE GENOMIC DNA]</scope>
    <source>
        <strain evidence="6 7">DSM 21758</strain>
    </source>
</reference>
<evidence type="ECO:0000256" key="2">
    <source>
        <dbReference type="ARBA" id="ARBA00022630"/>
    </source>
</evidence>
<dbReference type="Gene3D" id="2.40.30.10">
    <property type="entry name" value="Translation factors"/>
    <property type="match status" value="1"/>
</dbReference>
<dbReference type="STRING" id="1121302.SAMN02745163_04583"/>
<dbReference type="SUPFAM" id="SSF51905">
    <property type="entry name" value="FAD/NAD(P)-binding domain"/>
    <property type="match status" value="1"/>
</dbReference>
<dbReference type="Gene3D" id="3.50.50.60">
    <property type="entry name" value="FAD/NAD(P)-binding domain"/>
    <property type="match status" value="1"/>
</dbReference>
<name>A0A1M6VX92_9CLOT</name>
<evidence type="ECO:0000256" key="1">
    <source>
        <dbReference type="ARBA" id="ARBA00001974"/>
    </source>
</evidence>
<dbReference type="Proteomes" id="UP000184310">
    <property type="component" value="Unassembled WGS sequence"/>
</dbReference>